<keyword evidence="5" id="KW-1185">Reference proteome</keyword>
<name>A0A834YLE6_TETSI</name>
<dbReference type="Pfam" id="PF13966">
    <property type="entry name" value="zf-RVT"/>
    <property type="match status" value="1"/>
</dbReference>
<dbReference type="Gene3D" id="3.30.420.10">
    <property type="entry name" value="Ribonuclease H-like superfamily/Ribonuclease H"/>
    <property type="match status" value="1"/>
</dbReference>
<evidence type="ECO:0000313" key="4">
    <source>
        <dbReference type="EMBL" id="KAF8388800.1"/>
    </source>
</evidence>
<organism evidence="4 5">
    <name type="scientific">Tetracentron sinense</name>
    <name type="common">Spur-leaf</name>
    <dbReference type="NCBI Taxonomy" id="13715"/>
    <lineage>
        <taxon>Eukaryota</taxon>
        <taxon>Viridiplantae</taxon>
        <taxon>Streptophyta</taxon>
        <taxon>Embryophyta</taxon>
        <taxon>Tracheophyta</taxon>
        <taxon>Spermatophyta</taxon>
        <taxon>Magnoliopsida</taxon>
        <taxon>Trochodendrales</taxon>
        <taxon>Trochodendraceae</taxon>
        <taxon>Tetracentron</taxon>
    </lineage>
</organism>
<dbReference type="PANTHER" id="PTHR33116:SF66">
    <property type="entry name" value="REVERSE TRANSCRIPTASE ZINC-BINDING DOMAIN-CONTAINING PROTEIN"/>
    <property type="match status" value="1"/>
</dbReference>
<evidence type="ECO:0000313" key="5">
    <source>
        <dbReference type="Proteomes" id="UP000655225"/>
    </source>
</evidence>
<dbReference type="Gene3D" id="3.60.10.10">
    <property type="entry name" value="Endonuclease/exonuclease/phosphatase"/>
    <property type="match status" value="1"/>
</dbReference>
<dbReference type="SUPFAM" id="SSF53098">
    <property type="entry name" value="Ribonuclease H-like"/>
    <property type="match status" value="1"/>
</dbReference>
<gene>
    <name evidence="4" type="ORF">HHK36_025480</name>
</gene>
<accession>A0A834YLE6</accession>
<evidence type="ECO:0000259" key="3">
    <source>
        <dbReference type="Pfam" id="PF13966"/>
    </source>
</evidence>
<feature type="domain" description="Endonuclease/exonuclease/phosphatase" evidence="1">
    <location>
        <begin position="102"/>
        <end position="277"/>
    </location>
</feature>
<dbReference type="GO" id="GO:0004523">
    <property type="term" value="F:RNA-DNA hybrid ribonuclease activity"/>
    <property type="evidence" value="ECO:0007669"/>
    <property type="project" value="InterPro"/>
</dbReference>
<reference evidence="4 5" key="1">
    <citation type="submission" date="2020-04" db="EMBL/GenBank/DDBJ databases">
        <title>Plant Genome Project.</title>
        <authorList>
            <person name="Zhang R.-G."/>
        </authorList>
    </citation>
    <scope>NUCLEOTIDE SEQUENCE [LARGE SCALE GENOMIC DNA]</scope>
    <source>
        <strain evidence="4">YNK0</strain>
        <tissue evidence="4">Leaf</tissue>
    </source>
</reference>
<dbReference type="OrthoDB" id="1938625at2759"/>
<dbReference type="PANTHER" id="PTHR33116">
    <property type="entry name" value="REVERSE TRANSCRIPTASE ZINC-BINDING DOMAIN-CONTAINING PROTEIN-RELATED-RELATED"/>
    <property type="match status" value="1"/>
</dbReference>
<dbReference type="Proteomes" id="UP000655225">
    <property type="component" value="Unassembled WGS sequence"/>
</dbReference>
<evidence type="ECO:0000259" key="1">
    <source>
        <dbReference type="Pfam" id="PF03372"/>
    </source>
</evidence>
<dbReference type="InterPro" id="IPR012337">
    <property type="entry name" value="RNaseH-like_sf"/>
</dbReference>
<dbReference type="EMBL" id="JABCRI010000019">
    <property type="protein sequence ID" value="KAF8388800.1"/>
    <property type="molecule type" value="Genomic_DNA"/>
</dbReference>
<dbReference type="Pfam" id="PF13456">
    <property type="entry name" value="RVT_3"/>
    <property type="match status" value="1"/>
</dbReference>
<dbReference type="InterPro" id="IPR026960">
    <property type="entry name" value="RVT-Znf"/>
</dbReference>
<dbReference type="InterPro" id="IPR036397">
    <property type="entry name" value="RNaseH_sf"/>
</dbReference>
<sequence length="1080" mass="120941">MSSKTLARSGASLIRRLFNPFLHQKSSSSHDLFLQSSEISSKLFPSFSKFQTSLHLPESDTETLKKVDSDGILYPHGLPSLRFFLPDESLFFLLIMFKVGVWNIRGFNSLAKQKEVKDLVSLHQLDILGLVETKVHQDQQIHCSVELLATKEIFRLSVVYARNSAICRQDLWSELRMLSANSEPWLVAGDFNTVSNSAEKLGGNLIHFNNCESFLRAMDDAGLFDLKSIGMKFTWSNLQHGGACIVSKLDRVLVNVAWQGLFPGSLADFRPPRLSDHSPLLVSVGKANPSGPRFQKLKLVKRALQAWSKQKFGIISESVLSVAMSLEDTQKALLLDPSNTHLQNLESHHRTSLIDWQHREESSLRQKSRVQWLQLGDSNSKFFYSTVQSRRAINRISHIVDDQGNALSHKLDAGALTGLFSLHPRCSSPLVTHLAFADDLFIFSKADQSSAAGIKSLLLSFGLASGLNVNFNKSAIFFAGVSRPNRESISSFLHMKEGHWSGRYLGAPLSSSRLSYADCNPLISTFTRKLSAWKSSSLSYAGRCELIKIVLNGSTLYWCSAFKLPQAVIFRLEQLMSRFLWAGSDSSKVIHKVSWAKVCSPISEVKVPSPCSWAWRGILGVRSQAENLILHLIDSGLQTLLWLEPWHPTGILWNRFGQSIATDIGNRLSLVSQIRNRAGWCPPVPHCTPLIAIWDSLSNLHSLRPVDSDKVVWTPDRRGQFTLRSAWNAIRDHQQGVSWSAIVWSKPGVPRFSFILWMAARGRLLTQDRLVKYGMLARSMCILCQIHPENETHLFFQCPYSNEVWLGILHKHGETHIPLATWNEELDWISHNWHGRDQLAKIKRFSLSVTVYLIWQERNSRIFQHSFLPPDALIRKASDRVQLRFSGLPLASSDTCQNRDFFSAWGLNADFSPKPLICIKWHPPEEGTICLNIAGVSSDARSGWGCLFRDFKGTASFAVAGACSPLSSLLAELEAALRGLLFARDAGIRHLIVLTSSQTVVGCLSGSQEWPWECWPISSKIEELFSGFLSLSFALSNPLANRGATFLANFCIIGHHMSWTPISFPCALSSIVEDELVTSL</sequence>
<dbReference type="InterPro" id="IPR002156">
    <property type="entry name" value="RNaseH_domain"/>
</dbReference>
<dbReference type="InterPro" id="IPR044730">
    <property type="entry name" value="RNase_H-like_dom_plant"/>
</dbReference>
<feature type="domain" description="RNase H type-1" evidence="2">
    <location>
        <begin position="935"/>
        <end position="1051"/>
    </location>
</feature>
<dbReference type="InterPro" id="IPR005135">
    <property type="entry name" value="Endo/exonuclease/phosphatase"/>
</dbReference>
<dbReference type="InterPro" id="IPR036691">
    <property type="entry name" value="Endo/exonu/phosph_ase_sf"/>
</dbReference>
<protein>
    <recommendedName>
        <fullName evidence="6">Reverse transcriptase zinc-binding domain-containing protein</fullName>
    </recommendedName>
</protein>
<dbReference type="Pfam" id="PF03372">
    <property type="entry name" value="Exo_endo_phos"/>
    <property type="match status" value="1"/>
</dbReference>
<dbReference type="AlphaFoldDB" id="A0A834YLE6"/>
<dbReference type="OMA" id="CISRSAN"/>
<dbReference type="GO" id="GO:0003676">
    <property type="term" value="F:nucleic acid binding"/>
    <property type="evidence" value="ECO:0007669"/>
    <property type="project" value="InterPro"/>
</dbReference>
<evidence type="ECO:0008006" key="6">
    <source>
        <dbReference type="Google" id="ProtNLM"/>
    </source>
</evidence>
<comment type="caution">
    <text evidence="4">The sequence shown here is derived from an EMBL/GenBank/DDBJ whole genome shotgun (WGS) entry which is preliminary data.</text>
</comment>
<dbReference type="SUPFAM" id="SSF56219">
    <property type="entry name" value="DNase I-like"/>
    <property type="match status" value="1"/>
</dbReference>
<proteinExistence type="predicted"/>
<evidence type="ECO:0000259" key="2">
    <source>
        <dbReference type="Pfam" id="PF13456"/>
    </source>
</evidence>
<dbReference type="CDD" id="cd06222">
    <property type="entry name" value="RNase_H_like"/>
    <property type="match status" value="1"/>
</dbReference>
<feature type="domain" description="Reverse transcriptase zinc-binding" evidence="3">
    <location>
        <begin position="721"/>
        <end position="805"/>
    </location>
</feature>